<dbReference type="AlphaFoldDB" id="A0A4Z2JIU5"/>
<evidence type="ECO:0000313" key="1">
    <source>
        <dbReference type="EMBL" id="TNN89743.1"/>
    </source>
</evidence>
<evidence type="ECO:0000313" key="2">
    <source>
        <dbReference type="Proteomes" id="UP000314294"/>
    </source>
</evidence>
<accession>A0A4Z2JIU5</accession>
<dbReference type="Proteomes" id="UP000314294">
    <property type="component" value="Unassembled WGS sequence"/>
</dbReference>
<organism evidence="1 2">
    <name type="scientific">Liparis tanakae</name>
    <name type="common">Tanaka's snailfish</name>
    <dbReference type="NCBI Taxonomy" id="230148"/>
    <lineage>
        <taxon>Eukaryota</taxon>
        <taxon>Metazoa</taxon>
        <taxon>Chordata</taxon>
        <taxon>Craniata</taxon>
        <taxon>Vertebrata</taxon>
        <taxon>Euteleostomi</taxon>
        <taxon>Actinopterygii</taxon>
        <taxon>Neopterygii</taxon>
        <taxon>Teleostei</taxon>
        <taxon>Neoteleostei</taxon>
        <taxon>Acanthomorphata</taxon>
        <taxon>Eupercaria</taxon>
        <taxon>Perciformes</taxon>
        <taxon>Cottioidei</taxon>
        <taxon>Cottales</taxon>
        <taxon>Liparidae</taxon>
        <taxon>Liparis</taxon>
    </lineage>
</organism>
<reference evidence="1 2" key="1">
    <citation type="submission" date="2019-03" db="EMBL/GenBank/DDBJ databases">
        <title>First draft genome of Liparis tanakae, snailfish: a comprehensive survey of snailfish specific genes.</title>
        <authorList>
            <person name="Kim W."/>
            <person name="Song I."/>
            <person name="Jeong J.-H."/>
            <person name="Kim D."/>
            <person name="Kim S."/>
            <person name="Ryu S."/>
            <person name="Song J.Y."/>
            <person name="Lee S.K."/>
        </authorList>
    </citation>
    <scope>NUCLEOTIDE SEQUENCE [LARGE SCALE GENOMIC DNA]</scope>
    <source>
        <tissue evidence="1">Muscle</tissue>
    </source>
</reference>
<proteinExistence type="predicted"/>
<gene>
    <name evidence="1" type="ORF">EYF80_000346</name>
</gene>
<protein>
    <submittedName>
        <fullName evidence="1">Uncharacterized protein</fullName>
    </submittedName>
</protein>
<sequence length="86" mass="9885">MFTGEQEEMRELLGAAGGKAQQKVINSLQLTFTAFLNLRQKSWKMRKHSSSLKVSVSSQKKSMRALPSFRRSSLRLFRSCSVRDEF</sequence>
<name>A0A4Z2JIU5_9TELE</name>
<keyword evidence="2" id="KW-1185">Reference proteome</keyword>
<comment type="caution">
    <text evidence="1">The sequence shown here is derived from an EMBL/GenBank/DDBJ whole genome shotgun (WGS) entry which is preliminary data.</text>
</comment>
<dbReference type="EMBL" id="SRLO01000001">
    <property type="protein sequence ID" value="TNN89743.1"/>
    <property type="molecule type" value="Genomic_DNA"/>
</dbReference>